<protein>
    <submittedName>
        <fullName evidence="1">Uncharacterized protein</fullName>
    </submittedName>
</protein>
<proteinExistence type="predicted"/>
<evidence type="ECO:0000313" key="2">
    <source>
        <dbReference type="Proteomes" id="UP000193648"/>
    </source>
</evidence>
<keyword evidence="2" id="KW-1185">Reference proteome</keyword>
<dbReference type="Proteomes" id="UP000193648">
    <property type="component" value="Unassembled WGS sequence"/>
</dbReference>
<sequence>MSYSSSAVHLAIYLFPLFTTSICLPVTHSHLLTFYGAVCSQGYLTLFSLVNLVDTLCPAFSCFPPHKKTPSRPSIEIKRLVKKALSS</sequence>
<organism evidence="1 2">
    <name type="scientific">Lobosporangium transversale</name>
    <dbReference type="NCBI Taxonomy" id="64571"/>
    <lineage>
        <taxon>Eukaryota</taxon>
        <taxon>Fungi</taxon>
        <taxon>Fungi incertae sedis</taxon>
        <taxon>Mucoromycota</taxon>
        <taxon>Mortierellomycotina</taxon>
        <taxon>Mortierellomycetes</taxon>
        <taxon>Mortierellales</taxon>
        <taxon>Mortierellaceae</taxon>
        <taxon>Lobosporangium</taxon>
    </lineage>
</organism>
<dbReference type="AlphaFoldDB" id="A0A1Y2GK44"/>
<evidence type="ECO:0000313" key="1">
    <source>
        <dbReference type="EMBL" id="ORZ13379.1"/>
    </source>
</evidence>
<reference evidence="1 2" key="1">
    <citation type="submission" date="2016-07" db="EMBL/GenBank/DDBJ databases">
        <title>Pervasive Adenine N6-methylation of Active Genes in Fungi.</title>
        <authorList>
            <consortium name="DOE Joint Genome Institute"/>
            <person name="Mondo S.J."/>
            <person name="Dannebaum R.O."/>
            <person name="Kuo R.C."/>
            <person name="Labutti K."/>
            <person name="Haridas S."/>
            <person name="Kuo A."/>
            <person name="Salamov A."/>
            <person name="Ahrendt S.R."/>
            <person name="Lipzen A."/>
            <person name="Sullivan W."/>
            <person name="Andreopoulos W.B."/>
            <person name="Clum A."/>
            <person name="Lindquist E."/>
            <person name="Daum C."/>
            <person name="Ramamoorthy G.K."/>
            <person name="Gryganskyi A."/>
            <person name="Culley D."/>
            <person name="Magnuson J.K."/>
            <person name="James T.Y."/>
            <person name="O'Malley M.A."/>
            <person name="Stajich J.E."/>
            <person name="Spatafora J.W."/>
            <person name="Visel A."/>
            <person name="Grigoriev I.V."/>
        </authorList>
    </citation>
    <scope>NUCLEOTIDE SEQUENCE [LARGE SCALE GENOMIC DNA]</scope>
    <source>
        <strain evidence="1 2">NRRL 3116</strain>
    </source>
</reference>
<comment type="caution">
    <text evidence="1">The sequence shown here is derived from an EMBL/GenBank/DDBJ whole genome shotgun (WGS) entry which is preliminary data.</text>
</comment>
<dbReference type="InParanoid" id="A0A1Y2GK44"/>
<dbReference type="EMBL" id="MCFF01000023">
    <property type="protein sequence ID" value="ORZ13379.1"/>
    <property type="molecule type" value="Genomic_DNA"/>
</dbReference>
<accession>A0A1Y2GK44</accession>
<name>A0A1Y2GK44_9FUNG</name>
<dbReference type="GeneID" id="33566351"/>
<gene>
    <name evidence="1" type="ORF">BCR41DRAFT_355552</name>
</gene>
<dbReference type="RefSeq" id="XP_021880460.1">
    <property type="nucleotide sequence ID" value="XM_022024507.1"/>
</dbReference>